<organism evidence="11 12">
    <name type="scientific">Drosophila madeirensis</name>
    <name type="common">Fruit fly</name>
    <dbReference type="NCBI Taxonomy" id="30013"/>
    <lineage>
        <taxon>Eukaryota</taxon>
        <taxon>Metazoa</taxon>
        <taxon>Ecdysozoa</taxon>
        <taxon>Arthropoda</taxon>
        <taxon>Hexapoda</taxon>
        <taxon>Insecta</taxon>
        <taxon>Pterygota</taxon>
        <taxon>Neoptera</taxon>
        <taxon>Endopterygota</taxon>
        <taxon>Diptera</taxon>
        <taxon>Brachycera</taxon>
        <taxon>Muscomorpha</taxon>
        <taxon>Ephydroidea</taxon>
        <taxon>Drosophilidae</taxon>
        <taxon>Drosophila</taxon>
        <taxon>Sophophora</taxon>
    </lineage>
</organism>
<evidence type="ECO:0000256" key="5">
    <source>
        <dbReference type="ARBA" id="ARBA00022787"/>
    </source>
</evidence>
<dbReference type="EMBL" id="AP029264">
    <property type="protein sequence ID" value="BFF96307.1"/>
    <property type="molecule type" value="Genomic_DNA"/>
</dbReference>
<dbReference type="GO" id="GO:0005742">
    <property type="term" value="C:mitochondrial outer membrane translocase complex"/>
    <property type="evidence" value="ECO:0007669"/>
    <property type="project" value="InterPro"/>
</dbReference>
<dbReference type="Pfam" id="PF02064">
    <property type="entry name" value="MAS20"/>
    <property type="match status" value="1"/>
</dbReference>
<keyword evidence="6" id="KW-0653">Protein transport</keyword>
<evidence type="ECO:0000313" key="11">
    <source>
        <dbReference type="EMBL" id="BFF96307.1"/>
    </source>
</evidence>
<dbReference type="GO" id="GO:0006605">
    <property type="term" value="P:protein targeting"/>
    <property type="evidence" value="ECO:0007669"/>
    <property type="project" value="InterPro"/>
</dbReference>
<dbReference type="GO" id="GO:0016031">
    <property type="term" value="P:tRNA import into mitochondrion"/>
    <property type="evidence" value="ECO:0007669"/>
    <property type="project" value="TreeGrafter"/>
</dbReference>
<evidence type="ECO:0000256" key="10">
    <source>
        <dbReference type="SAM" id="Phobius"/>
    </source>
</evidence>
<protein>
    <submittedName>
        <fullName evidence="11">Mitochondrial import receptor subunit TOM20 homolog B-like</fullName>
    </submittedName>
</protein>
<dbReference type="GO" id="GO:0006886">
    <property type="term" value="P:intracellular protein transport"/>
    <property type="evidence" value="ECO:0007669"/>
    <property type="project" value="InterPro"/>
</dbReference>
<dbReference type="PANTHER" id="PTHR12430">
    <property type="entry name" value="MITOCHONDRIAL IMPORT RECEPTOR SUBUNIT TOM20"/>
    <property type="match status" value="1"/>
</dbReference>
<evidence type="ECO:0000256" key="1">
    <source>
        <dbReference type="ARBA" id="ARBA00004572"/>
    </source>
</evidence>
<evidence type="ECO:0000256" key="7">
    <source>
        <dbReference type="ARBA" id="ARBA00022989"/>
    </source>
</evidence>
<evidence type="ECO:0000256" key="6">
    <source>
        <dbReference type="ARBA" id="ARBA00022927"/>
    </source>
</evidence>
<dbReference type="Gene3D" id="1.20.960.10">
    <property type="entry name" value="Mitochondrial outer membrane translocase complex, subunit Tom20 domain"/>
    <property type="match status" value="1"/>
</dbReference>
<evidence type="ECO:0000256" key="8">
    <source>
        <dbReference type="ARBA" id="ARBA00023128"/>
    </source>
</evidence>
<dbReference type="GO" id="GO:0008320">
    <property type="term" value="F:protein transmembrane transporter activity"/>
    <property type="evidence" value="ECO:0007669"/>
    <property type="project" value="TreeGrafter"/>
</dbReference>
<dbReference type="AlphaFoldDB" id="A0AAU9FKX8"/>
<evidence type="ECO:0000256" key="9">
    <source>
        <dbReference type="ARBA" id="ARBA00023136"/>
    </source>
</evidence>
<gene>
    <name evidence="11" type="ORF">DMAD_13534</name>
</gene>
<comment type="subcellular location">
    <subcellularLocation>
        <location evidence="1">Mitochondrion outer membrane</location>
        <topology evidence="1">Single-pass membrane protein</topology>
    </subcellularLocation>
</comment>
<keyword evidence="7 10" id="KW-1133">Transmembrane helix</keyword>
<comment type="similarity">
    <text evidence="2">Belongs to the Tom20 family.</text>
</comment>
<dbReference type="GO" id="GO:0030943">
    <property type="term" value="F:mitochondrion targeting sequence binding"/>
    <property type="evidence" value="ECO:0007669"/>
    <property type="project" value="TreeGrafter"/>
</dbReference>
<dbReference type="PANTHER" id="PTHR12430:SF0">
    <property type="entry name" value="TRANSLOCASE OF OUTER MITOCHONDRIAL MEMBRANE 20"/>
    <property type="match status" value="1"/>
</dbReference>
<keyword evidence="8" id="KW-0496">Mitochondrion</keyword>
<keyword evidence="3" id="KW-0813">Transport</keyword>
<dbReference type="InterPro" id="IPR002056">
    <property type="entry name" value="MAS20"/>
</dbReference>
<evidence type="ECO:0000256" key="4">
    <source>
        <dbReference type="ARBA" id="ARBA00022692"/>
    </source>
</evidence>
<feature type="transmembrane region" description="Helical" evidence="10">
    <location>
        <begin position="6"/>
        <end position="24"/>
    </location>
</feature>
<keyword evidence="4 10" id="KW-0812">Transmembrane</keyword>
<dbReference type="GO" id="GO:0030150">
    <property type="term" value="P:protein import into mitochondrial matrix"/>
    <property type="evidence" value="ECO:0007669"/>
    <property type="project" value="TreeGrafter"/>
</dbReference>
<dbReference type="SUPFAM" id="SSF47157">
    <property type="entry name" value="Mitochondrial import receptor subunit Tom20"/>
    <property type="match status" value="1"/>
</dbReference>
<keyword evidence="12" id="KW-1185">Reference proteome</keyword>
<sequence>MSSTKFFLLITTGVSLLGLCIFYDRKRLGDPQYKRKLHERRLQRAVEQKDSQISVDEETVRKEHVQHRLQLELFIWLPAVRCLAHPTVLKQLFHSEVELGDHLMHKGHLNKGLTHLANAIMLSKQPAIQPLIIRVSEFLEENRQYREMWKSFSSSDADEGISNGNSMVV</sequence>
<evidence type="ECO:0000313" key="12">
    <source>
        <dbReference type="Proteomes" id="UP001500889"/>
    </source>
</evidence>
<evidence type="ECO:0000256" key="2">
    <source>
        <dbReference type="ARBA" id="ARBA00005792"/>
    </source>
</evidence>
<keyword evidence="9 10" id="KW-0472">Membrane</keyword>
<dbReference type="Proteomes" id="UP001500889">
    <property type="component" value="Chromosome U"/>
</dbReference>
<proteinExistence type="inferred from homology"/>
<keyword evidence="11" id="KW-0675">Receptor</keyword>
<accession>A0AAU9FKX8</accession>
<evidence type="ECO:0000256" key="3">
    <source>
        <dbReference type="ARBA" id="ARBA00022448"/>
    </source>
</evidence>
<reference evidence="11 12" key="1">
    <citation type="submission" date="2024-02" db="EMBL/GenBank/DDBJ databases">
        <title>A chromosome-level genome assembly of Drosophila madeirensis, a fruit fly species endemic to Madeira island.</title>
        <authorList>
            <person name="Tomihara K."/>
            <person name="Llopart A."/>
            <person name="Yamamoto D."/>
        </authorList>
    </citation>
    <scope>NUCLEOTIDE SEQUENCE [LARGE SCALE GENOMIC DNA]</scope>
    <source>
        <strain evidence="11 12">RF1</strain>
    </source>
</reference>
<keyword evidence="5" id="KW-1000">Mitochondrion outer membrane</keyword>
<name>A0AAU9FKX8_DROMD</name>
<dbReference type="InterPro" id="IPR023392">
    <property type="entry name" value="Tom20_dom_sf"/>
</dbReference>